<evidence type="ECO:0000313" key="4">
    <source>
        <dbReference type="EMBL" id="CAD5211203.1"/>
    </source>
</evidence>
<dbReference type="Gene3D" id="3.30.70.330">
    <property type="match status" value="1"/>
</dbReference>
<name>A0A7I8XPG2_BURXY</name>
<dbReference type="AlphaFoldDB" id="A0A7I8XPG2"/>
<dbReference type="GO" id="GO:0003729">
    <property type="term" value="F:mRNA binding"/>
    <property type="evidence" value="ECO:0007669"/>
    <property type="project" value="TreeGrafter"/>
</dbReference>
<feature type="domain" description="Chromatin target of PRMT1 protein C-terminal" evidence="3">
    <location>
        <begin position="193"/>
        <end position="230"/>
    </location>
</feature>
<organism evidence="4 5">
    <name type="scientific">Bursaphelenchus xylophilus</name>
    <name type="common">Pinewood nematode worm</name>
    <name type="synonym">Aphelenchoides xylophilus</name>
    <dbReference type="NCBI Taxonomy" id="6326"/>
    <lineage>
        <taxon>Eukaryota</taxon>
        <taxon>Metazoa</taxon>
        <taxon>Ecdysozoa</taxon>
        <taxon>Nematoda</taxon>
        <taxon>Chromadorea</taxon>
        <taxon>Rhabditida</taxon>
        <taxon>Tylenchina</taxon>
        <taxon>Tylenchomorpha</taxon>
        <taxon>Aphelenchoidea</taxon>
        <taxon>Aphelenchoididae</taxon>
        <taxon>Bursaphelenchus</taxon>
    </lineage>
</organism>
<dbReference type="OrthoDB" id="1049195at2759"/>
<feature type="compositionally biased region" description="Basic residues" evidence="2">
    <location>
        <begin position="190"/>
        <end position="209"/>
    </location>
</feature>
<dbReference type="Proteomes" id="UP000582659">
    <property type="component" value="Unassembled WGS sequence"/>
</dbReference>
<feature type="compositionally biased region" description="Basic and acidic residues" evidence="2">
    <location>
        <begin position="52"/>
        <end position="67"/>
    </location>
</feature>
<gene>
    <name evidence="4" type="ORF">BXYJ_LOCUS2311</name>
</gene>
<evidence type="ECO:0000259" key="3">
    <source>
        <dbReference type="Pfam" id="PF13865"/>
    </source>
</evidence>
<feature type="region of interest" description="Disordered" evidence="2">
    <location>
        <begin position="52"/>
        <end position="99"/>
    </location>
</feature>
<dbReference type="SUPFAM" id="SSF54928">
    <property type="entry name" value="RNA-binding domain, RBD"/>
    <property type="match status" value="1"/>
</dbReference>
<dbReference type="InterPro" id="IPR051229">
    <property type="entry name" value="ALYREF_mRNA_export"/>
</dbReference>
<evidence type="ECO:0000256" key="2">
    <source>
        <dbReference type="SAM" id="MobiDB-lite"/>
    </source>
</evidence>
<comment type="caution">
    <text evidence="4">The sequence shown here is derived from an EMBL/GenBank/DDBJ whole genome shotgun (WGS) entry which is preliminary data.</text>
</comment>
<dbReference type="SMR" id="A0A7I8XPG2"/>
<dbReference type="GO" id="GO:0006406">
    <property type="term" value="P:mRNA export from nucleus"/>
    <property type="evidence" value="ECO:0007669"/>
    <property type="project" value="TreeGrafter"/>
</dbReference>
<evidence type="ECO:0000313" key="5">
    <source>
        <dbReference type="Proteomes" id="UP000659654"/>
    </source>
</evidence>
<dbReference type="InterPro" id="IPR035979">
    <property type="entry name" value="RBD_domain_sf"/>
</dbReference>
<keyword evidence="1" id="KW-0694">RNA-binding</keyword>
<dbReference type="InterPro" id="IPR025715">
    <property type="entry name" value="FoP_C"/>
</dbReference>
<proteinExistence type="predicted"/>
<reference evidence="4" key="1">
    <citation type="submission" date="2020-09" db="EMBL/GenBank/DDBJ databases">
        <authorList>
            <person name="Kikuchi T."/>
        </authorList>
    </citation>
    <scope>NUCLEOTIDE SEQUENCE</scope>
    <source>
        <strain evidence="4">Ka4C1</strain>
    </source>
</reference>
<dbReference type="EMBL" id="CAJFCV020000001">
    <property type="protein sequence ID" value="CAG9087854.1"/>
    <property type="molecule type" value="Genomic_DNA"/>
</dbReference>
<feature type="region of interest" description="Disordered" evidence="2">
    <location>
        <begin position="189"/>
        <end position="212"/>
    </location>
</feature>
<protein>
    <submittedName>
        <fullName evidence="4">(pine wood nematode) hypothetical protein</fullName>
    </submittedName>
</protein>
<accession>A0A7I8XPG2</accession>
<sequence length="237" mass="27236">MLFCRRFRRRFSLTSLLFSVGFIFSVFKDFAEKKMSDKTELALGDIIKANKENRQKRGGAQKKEAKKLPVQGGVAKKERLPSRPSTHNNRSRSSSRPVSKDELEFLRLGNIPSNVSERELASLFHQYKQARTYLHHDSRGRSLGTGEIRAPQGTVDRIRRDFSGVLIDKRPLDIRMVTSSKEKISERITVAKKSKSKPKKKKNVARKGGKITAEELDKELEQYMTQKKEEKIEESKN</sequence>
<dbReference type="Pfam" id="PF13865">
    <property type="entry name" value="FoP_duplication"/>
    <property type="match status" value="1"/>
</dbReference>
<dbReference type="GO" id="GO:0005634">
    <property type="term" value="C:nucleus"/>
    <property type="evidence" value="ECO:0007669"/>
    <property type="project" value="TreeGrafter"/>
</dbReference>
<evidence type="ECO:0000256" key="1">
    <source>
        <dbReference type="ARBA" id="ARBA00022884"/>
    </source>
</evidence>
<keyword evidence="5" id="KW-1185">Reference proteome</keyword>
<dbReference type="Proteomes" id="UP000659654">
    <property type="component" value="Unassembled WGS sequence"/>
</dbReference>
<dbReference type="PANTHER" id="PTHR19965">
    <property type="entry name" value="RNA AND EXPORT FACTOR BINDING PROTEIN"/>
    <property type="match status" value="1"/>
</dbReference>
<dbReference type="PANTHER" id="PTHR19965:SF82">
    <property type="entry name" value="THO COMPLEX SUBUNIT 4"/>
    <property type="match status" value="1"/>
</dbReference>
<dbReference type="InterPro" id="IPR012677">
    <property type="entry name" value="Nucleotide-bd_a/b_plait_sf"/>
</dbReference>
<dbReference type="EMBL" id="CAJFDI010000001">
    <property type="protein sequence ID" value="CAD5211203.1"/>
    <property type="molecule type" value="Genomic_DNA"/>
</dbReference>
<feature type="compositionally biased region" description="Low complexity" evidence="2">
    <location>
        <begin position="82"/>
        <end position="97"/>
    </location>
</feature>